<keyword evidence="3" id="KW-1185">Reference proteome</keyword>
<feature type="domain" description="Polysaccharide pyruvyl transferase" evidence="1">
    <location>
        <begin position="20"/>
        <end position="335"/>
    </location>
</feature>
<evidence type="ECO:0000259" key="1">
    <source>
        <dbReference type="Pfam" id="PF04230"/>
    </source>
</evidence>
<dbReference type="RefSeq" id="WP_289388280.1">
    <property type="nucleotide sequence ID" value="NZ_JAUCBM010000010.1"/>
</dbReference>
<reference evidence="3" key="1">
    <citation type="journal article" date="2019" name="Int. J. Syst. Evol. Microbiol.">
        <title>The Global Catalogue of Microorganisms (GCM) 10K type strain sequencing project: providing services to taxonomists for standard genome sequencing and annotation.</title>
        <authorList>
            <consortium name="The Broad Institute Genomics Platform"/>
            <consortium name="The Broad Institute Genome Sequencing Center for Infectious Disease"/>
            <person name="Wu L."/>
            <person name="Ma J."/>
        </authorList>
    </citation>
    <scope>NUCLEOTIDE SEQUENCE [LARGE SCALE GENOMIC DNA]</scope>
    <source>
        <strain evidence="3">CCUG 49584</strain>
    </source>
</reference>
<comment type="caution">
    <text evidence="2">The sequence shown here is derived from an EMBL/GenBank/DDBJ whole genome shotgun (WGS) entry which is preliminary data.</text>
</comment>
<dbReference type="PANTHER" id="PTHR36836">
    <property type="entry name" value="COLANIC ACID BIOSYNTHESIS PROTEIN WCAK"/>
    <property type="match status" value="1"/>
</dbReference>
<dbReference type="InterPro" id="IPR007345">
    <property type="entry name" value="Polysacch_pyruvyl_Trfase"/>
</dbReference>
<dbReference type="EMBL" id="JBHTMA010000004">
    <property type="protein sequence ID" value="MFD1225848.1"/>
    <property type="molecule type" value="Genomic_DNA"/>
</dbReference>
<dbReference type="Pfam" id="PF04230">
    <property type="entry name" value="PS_pyruv_trans"/>
    <property type="match status" value="1"/>
</dbReference>
<gene>
    <name evidence="2" type="ORF">ACFQ35_01405</name>
</gene>
<organism evidence="2 3">
    <name type="scientific">Pseudochrobactrum kiredjianiae</name>
    <dbReference type="NCBI Taxonomy" id="386305"/>
    <lineage>
        <taxon>Bacteria</taxon>
        <taxon>Pseudomonadati</taxon>
        <taxon>Pseudomonadota</taxon>
        <taxon>Alphaproteobacteria</taxon>
        <taxon>Hyphomicrobiales</taxon>
        <taxon>Brucellaceae</taxon>
        <taxon>Pseudochrobactrum</taxon>
    </lineage>
</organism>
<proteinExistence type="predicted"/>
<name>A0ABW3UY65_9HYPH</name>
<sequence>MGKIFRSTNDVALGEIYSRNVGDGIICECLRLGLAEREVKIFPADLSRSDGYSVPEKNSAPTNLGASRKFARYFVRPSLFLRRIITFTKWIFGGRRNSINKYKDIFGSSDGVIIGGGQSLVDRQLYFPLAIEAILKMARNSRNPVAVFSCGADAKQGWIPQRICLKMAREAVYICVRDNTSAEMFQNLDKKLRIDVRPDIGFLAGNLYNQVETMHKKILGINLMPYETVAALPEGVKIISRANYIAFWRALIQNAVFQGWTFHILINGDVTDLIAAKEVYEASGMNERFFIAASPTTPSELVDMLQNIDILITSRMYAGIVVYSLGTKVVPLIWDKKVSGIWREADINVKPISFNELFDANVSFNSSLVYILKDVNTDCVQQAKVQNKIRARINESLDNLAKCFIRKDLNQDISVTIS</sequence>
<dbReference type="PANTHER" id="PTHR36836:SF1">
    <property type="entry name" value="COLANIC ACID BIOSYNTHESIS PROTEIN WCAK"/>
    <property type="match status" value="1"/>
</dbReference>
<keyword evidence="2" id="KW-0808">Transferase</keyword>
<evidence type="ECO:0000313" key="3">
    <source>
        <dbReference type="Proteomes" id="UP001597263"/>
    </source>
</evidence>
<evidence type="ECO:0000313" key="2">
    <source>
        <dbReference type="EMBL" id="MFD1225848.1"/>
    </source>
</evidence>
<dbReference type="GO" id="GO:0016740">
    <property type="term" value="F:transferase activity"/>
    <property type="evidence" value="ECO:0007669"/>
    <property type="project" value="UniProtKB-KW"/>
</dbReference>
<protein>
    <submittedName>
        <fullName evidence="2">Polysaccharide pyruvyl transferase family protein</fullName>
    </submittedName>
</protein>
<accession>A0ABW3UY65</accession>
<dbReference type="Proteomes" id="UP001597263">
    <property type="component" value="Unassembled WGS sequence"/>
</dbReference>